<dbReference type="InterPro" id="IPR001841">
    <property type="entry name" value="Znf_RING"/>
</dbReference>
<protein>
    <recommendedName>
        <fullName evidence="3">RING-type domain-containing protein</fullName>
    </recommendedName>
</protein>
<name>A0A061JCE6_TRYRA</name>
<dbReference type="Proteomes" id="UP000031737">
    <property type="component" value="Unassembled WGS sequence"/>
</dbReference>
<keyword evidence="1" id="KW-0863">Zinc-finger</keyword>
<proteinExistence type="predicted"/>
<organism evidence="4 5">
    <name type="scientific">Trypanosoma rangeli SC58</name>
    <dbReference type="NCBI Taxonomy" id="429131"/>
    <lineage>
        <taxon>Eukaryota</taxon>
        <taxon>Discoba</taxon>
        <taxon>Euglenozoa</taxon>
        <taxon>Kinetoplastea</taxon>
        <taxon>Metakinetoplastina</taxon>
        <taxon>Trypanosomatida</taxon>
        <taxon>Trypanosomatidae</taxon>
        <taxon>Trypanosoma</taxon>
        <taxon>Herpetosoma</taxon>
    </lineage>
</organism>
<feature type="domain" description="RING-type" evidence="3">
    <location>
        <begin position="193"/>
        <end position="234"/>
    </location>
</feature>
<feature type="compositionally biased region" description="Basic and acidic residues" evidence="2">
    <location>
        <begin position="146"/>
        <end position="155"/>
    </location>
</feature>
<accession>A0A061JCE6</accession>
<evidence type="ECO:0000313" key="5">
    <source>
        <dbReference type="Proteomes" id="UP000031737"/>
    </source>
</evidence>
<keyword evidence="1" id="KW-0862">Zinc</keyword>
<evidence type="ECO:0000259" key="3">
    <source>
        <dbReference type="PROSITE" id="PS50089"/>
    </source>
</evidence>
<dbReference type="AlphaFoldDB" id="A0A061JCE6"/>
<gene>
    <name evidence="4" type="ORF">TRSC58_00451</name>
</gene>
<dbReference type="OrthoDB" id="272912at2759"/>
<keyword evidence="5" id="KW-1185">Reference proteome</keyword>
<evidence type="ECO:0000256" key="2">
    <source>
        <dbReference type="SAM" id="MobiDB-lite"/>
    </source>
</evidence>
<dbReference type="PROSITE" id="PS50089">
    <property type="entry name" value="ZF_RING_2"/>
    <property type="match status" value="1"/>
</dbReference>
<evidence type="ECO:0000256" key="1">
    <source>
        <dbReference type="PROSITE-ProRule" id="PRU00175"/>
    </source>
</evidence>
<keyword evidence="1" id="KW-0479">Metal-binding</keyword>
<reference evidence="4 5" key="1">
    <citation type="submission" date="2013-07" db="EMBL/GenBank/DDBJ databases">
        <authorList>
            <person name="Stoco P.H."/>
            <person name="Wagner G."/>
            <person name="Gerber A."/>
            <person name="Zaha A."/>
            <person name="Thompson C."/>
            <person name="Bartholomeu D.C."/>
            <person name="Luckemeyer D.D."/>
            <person name="Bahia D."/>
            <person name="Loreto E."/>
            <person name="Prestes E.B."/>
            <person name="Lima F.M."/>
            <person name="Rodrigues-Luiz G."/>
            <person name="Vallejo G.A."/>
            <person name="Filho J.F."/>
            <person name="Monteiro K.M."/>
            <person name="Tyler K.M."/>
            <person name="de Almeida L.G."/>
            <person name="Ortiz M.F."/>
            <person name="Siervo M.A."/>
            <person name="de Moraes M.H."/>
            <person name="Cunha O.L."/>
            <person name="Mendonca-Neto R."/>
            <person name="Silva R."/>
            <person name="Teixeira S.M."/>
            <person name="Murta S.M."/>
            <person name="Sincero T.C."/>
            <person name="Mendes T.A."/>
            <person name="Urmenyi T.P."/>
            <person name="Silva V.G."/>
            <person name="da Rocha W.D."/>
            <person name="Andersson B."/>
            <person name="Romanha A.J."/>
            <person name="Steindel M."/>
            <person name="de Vasconcelos A.T."/>
            <person name="Grisard E.C."/>
        </authorList>
    </citation>
    <scope>NUCLEOTIDE SEQUENCE [LARGE SCALE GENOMIC DNA]</scope>
    <source>
        <strain evidence="4 5">SC58</strain>
    </source>
</reference>
<dbReference type="EMBL" id="AUPL01000451">
    <property type="protein sequence ID" value="ESL11791.1"/>
    <property type="molecule type" value="Genomic_DNA"/>
</dbReference>
<feature type="compositionally biased region" description="Polar residues" evidence="2">
    <location>
        <begin position="126"/>
        <end position="137"/>
    </location>
</feature>
<evidence type="ECO:0000313" key="4">
    <source>
        <dbReference type="EMBL" id="ESL11791.1"/>
    </source>
</evidence>
<feature type="region of interest" description="Disordered" evidence="2">
    <location>
        <begin position="126"/>
        <end position="155"/>
    </location>
</feature>
<sequence>MEVEGVVQYRLIGSHPAASGRYHSFGFKGETVPLETLLQAVVKQHQINLTKYKFEVRRLLTVAAERQDSQTASRNATNDILPLDTFLRTYDRIAVNVLRRHYMDGVTPNVQTTEENHLQHVESLLQSEETTKDSQAPCSRKQKRGRSSEDTDDPHAFSRVTALSNKAFPLIPWLQRQKATDRAPLSKQTKGTCVLCDLEYFEEVVLACCHYSACRQCLELAKTMLTNENECAVCGALIARPSAYAAGRLATTTPVKQEVPSTIQTNAAVSSEQVGTHSAYQQGPKSTCSKRSAQGRFHELFEMIESDLKKNMARVLSLLDIADPISPQAKEKRRISATLSLFDEK</sequence>
<dbReference type="GO" id="GO:0008270">
    <property type="term" value="F:zinc ion binding"/>
    <property type="evidence" value="ECO:0007669"/>
    <property type="project" value="UniProtKB-KW"/>
</dbReference>
<dbReference type="VEuPathDB" id="TriTrypDB:TRSC58_00451"/>
<comment type="caution">
    <text evidence="4">The sequence shown here is derived from an EMBL/GenBank/DDBJ whole genome shotgun (WGS) entry which is preliminary data.</text>
</comment>
<dbReference type="CDD" id="cd16449">
    <property type="entry name" value="RING-HC"/>
    <property type="match status" value="1"/>
</dbReference>